<evidence type="ECO:0000313" key="1">
    <source>
        <dbReference type="EMBL" id="EKO35546.1"/>
    </source>
</evidence>
<dbReference type="AlphaFoldDB" id="A0A0E2BJM7"/>
<protein>
    <submittedName>
        <fullName evidence="1">PF07600 family protein</fullName>
    </submittedName>
</protein>
<name>A0A0E2BJM7_9LEPT</name>
<proteinExistence type="predicted"/>
<dbReference type="InterPro" id="IPR011458">
    <property type="entry name" value="DUF1564"/>
</dbReference>
<gene>
    <name evidence="1" type="ORF">LEP1GSC179_0973</name>
</gene>
<reference evidence="1" key="1">
    <citation type="submission" date="2012-10" db="EMBL/GenBank/DDBJ databases">
        <authorList>
            <person name="Harkins D.M."/>
            <person name="Durkin A.S."/>
            <person name="Brinkac L.M."/>
            <person name="Haft D.H."/>
            <person name="Selengut J.D."/>
            <person name="Sanka R."/>
            <person name="DePew J."/>
            <person name="Purushe J."/>
            <person name="Matthias M.A."/>
            <person name="Vinetz J.M."/>
            <person name="Sutton G.G."/>
            <person name="Nierman W.C."/>
            <person name="Fouts D.E."/>
        </authorList>
    </citation>
    <scope>NUCLEOTIDE SEQUENCE [LARGE SCALE GENOMIC DNA]</scope>
    <source>
        <strain evidence="1">MOR084</strain>
    </source>
</reference>
<dbReference type="Pfam" id="PF07600">
    <property type="entry name" value="DUF1564"/>
    <property type="match status" value="1"/>
</dbReference>
<comment type="caution">
    <text evidence="1">The sequence shown here is derived from an EMBL/GenBank/DDBJ whole genome shotgun (WGS) entry which is preliminary data.</text>
</comment>
<evidence type="ECO:0000313" key="2">
    <source>
        <dbReference type="Proteomes" id="UP000006329"/>
    </source>
</evidence>
<sequence>MEMLSIRSDLRIDSPLVERKQDVVTILIPELYFHSLNLKERKALKRRLPILLKTYGKYLVGARRLNTKAGKILYQKKPGKLKKLNFRIESGAWNLLGMYAQAHGVSRCFLFNYMLWLDSCGVGDSIAETMNGGVPTFHENYRMIWQLNLQNQTISRILEFEPNPFPHIFYGYYWKKQT</sequence>
<dbReference type="RefSeq" id="WP_004473391.1">
    <property type="nucleotide sequence ID" value="NZ_AHON02000013.1"/>
</dbReference>
<dbReference type="EMBL" id="AHON02000013">
    <property type="protein sequence ID" value="EKO35546.1"/>
    <property type="molecule type" value="Genomic_DNA"/>
</dbReference>
<organism evidence="1 2">
    <name type="scientific">Leptospira santarosai str. MOR084</name>
    <dbReference type="NCBI Taxonomy" id="1049984"/>
    <lineage>
        <taxon>Bacteria</taxon>
        <taxon>Pseudomonadati</taxon>
        <taxon>Spirochaetota</taxon>
        <taxon>Spirochaetia</taxon>
        <taxon>Leptospirales</taxon>
        <taxon>Leptospiraceae</taxon>
        <taxon>Leptospira</taxon>
    </lineage>
</organism>
<dbReference type="Proteomes" id="UP000006329">
    <property type="component" value="Unassembled WGS sequence"/>
</dbReference>
<keyword evidence="2" id="KW-1185">Reference proteome</keyword>
<accession>A0A0E2BJM7</accession>